<dbReference type="RefSeq" id="WP_043397031.1">
    <property type="nucleotide sequence ID" value="NZ_BAAARC010000025.1"/>
</dbReference>
<dbReference type="EMBL" id="JXST01000033">
    <property type="protein sequence ID" value="KIU15001.1"/>
    <property type="molecule type" value="Genomic_DNA"/>
</dbReference>
<keyword evidence="18" id="KW-0139">CF(1)</keyword>
<evidence type="ECO:0000256" key="17">
    <source>
        <dbReference type="HAMAP-Rule" id="MF_01398"/>
    </source>
</evidence>
<evidence type="ECO:0000256" key="16">
    <source>
        <dbReference type="ARBA" id="ARBA00025830"/>
    </source>
</evidence>
<keyword evidence="4 17" id="KW-0813">Transport</keyword>
<protein>
    <recommendedName>
        <fullName evidence="17 18">Multifunctional fusion protein</fullName>
    </recommendedName>
    <domain>
        <recommendedName>
            <fullName evidence="17">ATP synthase subunit b</fullName>
        </recommendedName>
        <alternativeName>
            <fullName evidence="17">ATP synthase F(0) sector subunit b</fullName>
        </alternativeName>
        <alternativeName>
            <fullName evidence="17">ATPase subunit I</fullName>
        </alternativeName>
        <alternativeName>
            <fullName evidence="17">F-type ATPase subunit b</fullName>
            <shortName evidence="17">F-ATPase subunit b</shortName>
        </alternativeName>
    </domain>
    <domain>
        <recommendedName>
            <fullName evidence="18">ATP synthase subunit delta</fullName>
        </recommendedName>
        <alternativeName>
            <fullName evidence="18">ATP synthase F(1) sector subunit delta</fullName>
        </alternativeName>
        <alternativeName>
            <fullName evidence="18">F-type ATPase subunit delta</fullName>
            <shortName evidence="18">F-ATPase subunit delta</shortName>
        </alternativeName>
    </domain>
</protein>
<dbReference type="Gene3D" id="1.20.5.620">
    <property type="entry name" value="F1F0 ATP synthase subunit B, membrane domain"/>
    <property type="match status" value="1"/>
</dbReference>
<evidence type="ECO:0000256" key="14">
    <source>
        <dbReference type="ARBA" id="ARBA00024925"/>
    </source>
</evidence>
<evidence type="ECO:0000256" key="4">
    <source>
        <dbReference type="ARBA" id="ARBA00022448"/>
    </source>
</evidence>
<evidence type="ECO:0000256" key="12">
    <source>
        <dbReference type="ARBA" id="ARBA00023268"/>
    </source>
</evidence>
<evidence type="ECO:0000256" key="5">
    <source>
        <dbReference type="ARBA" id="ARBA00022475"/>
    </source>
</evidence>
<keyword evidence="12" id="KW-0511">Multifunctional enzyme</keyword>
<accession>A0A0D1LG75</accession>
<keyword evidence="10 17" id="KW-0406">Ion transport</keyword>
<keyword evidence="8 17" id="KW-0375">Hydrogen ion transport</keyword>
<dbReference type="GO" id="GO:0016787">
    <property type="term" value="F:hydrolase activity"/>
    <property type="evidence" value="ECO:0007669"/>
    <property type="project" value="UniProtKB-KW"/>
</dbReference>
<keyword evidence="9 17" id="KW-1133">Transmembrane helix</keyword>
<dbReference type="PATRIC" id="fig|280871.6.peg.4351"/>
<comment type="similarity">
    <text evidence="17">Belongs to the ATPase B chain family.</text>
</comment>
<dbReference type="Pfam" id="PF00430">
    <property type="entry name" value="ATP-synt_B"/>
    <property type="match status" value="1"/>
</dbReference>
<evidence type="ECO:0000256" key="13">
    <source>
        <dbReference type="ARBA" id="ARBA00023310"/>
    </source>
</evidence>
<dbReference type="HAMAP" id="MF_01398">
    <property type="entry name" value="ATP_synth_b_bprime"/>
    <property type="match status" value="1"/>
</dbReference>
<dbReference type="GO" id="GO:0045259">
    <property type="term" value="C:proton-transporting ATP synthase complex"/>
    <property type="evidence" value="ECO:0007669"/>
    <property type="project" value="UniProtKB-KW"/>
</dbReference>
<keyword evidence="11 17" id="KW-0472">Membrane</keyword>
<evidence type="ECO:0000256" key="6">
    <source>
        <dbReference type="ARBA" id="ARBA00022547"/>
    </source>
</evidence>
<comment type="subcellular location">
    <subcellularLocation>
        <location evidence="18">Cell membrane</location>
        <topology evidence="18">Peripheral membrane protein</topology>
    </subcellularLocation>
    <subcellularLocation>
        <location evidence="1 17">Cell membrane</location>
        <topology evidence="1 17">Single-pass membrane protein</topology>
    </subcellularLocation>
</comment>
<dbReference type="OrthoDB" id="5242917at2"/>
<dbReference type="InterPro" id="IPR000711">
    <property type="entry name" value="ATPase_OSCP/dsu"/>
</dbReference>
<gene>
    <name evidence="17" type="primary">atpF</name>
    <name evidence="18" type="synonym">atpH</name>
    <name evidence="19" type="ORF">TL10_21010</name>
</gene>
<comment type="function">
    <text evidence="14">This fusion protein includes a component of the F(0) channel (subunit b) and of the F(1) subunit (subunit delta). Two copies of subunit b and one of delta together form the peripheral 'stator' stalk which links F(1) to F(0).</text>
</comment>
<keyword evidence="19" id="KW-0378">Hydrolase</keyword>
<comment type="caution">
    <text evidence="19">The sequence shown here is derived from an EMBL/GenBank/DDBJ whole genome shotgun (WGS) entry which is preliminary data.</text>
</comment>
<dbReference type="PANTHER" id="PTHR11910">
    <property type="entry name" value="ATP SYNTHASE DELTA CHAIN"/>
    <property type="match status" value="1"/>
</dbReference>
<dbReference type="SUPFAM" id="SSF81573">
    <property type="entry name" value="F1F0 ATP synthase subunit B, membrane domain"/>
    <property type="match status" value="1"/>
</dbReference>
<proteinExistence type="inferred from homology"/>
<comment type="similarity">
    <text evidence="18">Belongs to the ATPase delta chain family.</text>
</comment>
<comment type="similarity">
    <text evidence="2">In the C-terminal section; belongs to the ATPase delta chain family.</text>
</comment>
<comment type="function">
    <text evidence="18">This protein is part of the stalk that links CF(0) to CF(1). It either transmits conformational changes from CF(0) to CF(1) or is implicated in proton conduction.</text>
</comment>
<evidence type="ECO:0000313" key="19">
    <source>
        <dbReference type="EMBL" id="KIU15001.1"/>
    </source>
</evidence>
<keyword evidence="7 17" id="KW-0812">Transmembrane</keyword>
<dbReference type="AlphaFoldDB" id="A0A0D1LG75"/>
<dbReference type="Proteomes" id="UP000032221">
    <property type="component" value="Unassembled WGS sequence"/>
</dbReference>
<keyword evidence="6 17" id="KW-0138">CF(0)</keyword>
<dbReference type="InterPro" id="IPR002146">
    <property type="entry name" value="ATP_synth_b/b'su_bac/chlpt"/>
</dbReference>
<evidence type="ECO:0000256" key="9">
    <source>
        <dbReference type="ARBA" id="ARBA00022989"/>
    </source>
</evidence>
<evidence type="ECO:0000256" key="8">
    <source>
        <dbReference type="ARBA" id="ARBA00022781"/>
    </source>
</evidence>
<keyword evidence="20" id="KW-1185">Reference proteome</keyword>
<evidence type="ECO:0000256" key="18">
    <source>
        <dbReference type="HAMAP-Rule" id="MF_01416"/>
    </source>
</evidence>
<dbReference type="NCBIfam" id="NF009967">
    <property type="entry name" value="PRK13430.1"/>
    <property type="match status" value="1"/>
</dbReference>
<evidence type="ECO:0000256" key="10">
    <source>
        <dbReference type="ARBA" id="ARBA00023065"/>
    </source>
</evidence>
<keyword evidence="5 17" id="KW-1003">Cell membrane</keyword>
<comment type="subunit">
    <text evidence="16 17">F-type ATPases have 2 components, F(1) - the catalytic core - and F(0) - the membrane proton channel. F(1) has five subunits: alpha(3), beta(3), gamma(1), delta(1), epsilon(1). F(0) has three main subunits: a(1), b(2) and c(10-14). The alpha and beta chains form an alternating ring which encloses part of the gamma chain. F(1) is attached to F(0) by a central stalk formed by the gamma and epsilon chains, while a peripheral stalk is formed by the delta and b chains.</text>
</comment>
<dbReference type="HAMAP" id="MF_01416">
    <property type="entry name" value="ATP_synth_delta_bact"/>
    <property type="match status" value="1"/>
</dbReference>
<dbReference type="CDD" id="cd06503">
    <property type="entry name" value="ATP-synt_Fo_b"/>
    <property type="match status" value="1"/>
</dbReference>
<reference evidence="19 20" key="1">
    <citation type="submission" date="2015-01" db="EMBL/GenBank/DDBJ databases">
        <title>Genome sequence of Mycobacterium llatzerense and Mycobacterium immunogenum recovered from brain abscess.</title>
        <authorList>
            <person name="Greninger A.L."/>
            <person name="Langelier C."/>
            <person name="Cunningham G."/>
            <person name="Chiu C.Y."/>
            <person name="Miller S."/>
        </authorList>
    </citation>
    <scope>NUCLEOTIDE SEQUENCE [LARGE SCALE GENOMIC DNA]</scope>
    <source>
        <strain evidence="19 20">CLUC14</strain>
    </source>
</reference>
<comment type="function">
    <text evidence="17">Component of the F(0) channel, it forms part of the peripheral stalk, linking F(1) to F(0).</text>
</comment>
<comment type="similarity">
    <text evidence="3">In the N-terminal section; belongs to the ATPase B chain family.</text>
</comment>
<dbReference type="NCBIfam" id="NF009961">
    <property type="entry name" value="PRK13428.1"/>
    <property type="match status" value="1"/>
</dbReference>
<dbReference type="InterPro" id="IPR028987">
    <property type="entry name" value="ATP_synth_B-like_membr_sf"/>
</dbReference>
<organism evidence="19 20">
    <name type="scientific">Mycolicibacterium llatzerense</name>
    <dbReference type="NCBI Taxonomy" id="280871"/>
    <lineage>
        <taxon>Bacteria</taxon>
        <taxon>Bacillati</taxon>
        <taxon>Actinomycetota</taxon>
        <taxon>Actinomycetes</taxon>
        <taxon>Mycobacteriales</taxon>
        <taxon>Mycobacteriaceae</taxon>
        <taxon>Mycolicibacterium</taxon>
    </lineage>
</organism>
<evidence type="ECO:0000313" key="20">
    <source>
        <dbReference type="Proteomes" id="UP000032221"/>
    </source>
</evidence>
<evidence type="ECO:0000256" key="2">
    <source>
        <dbReference type="ARBA" id="ARBA00010377"/>
    </source>
</evidence>
<evidence type="ECO:0000256" key="15">
    <source>
        <dbReference type="ARBA" id="ARBA00025198"/>
    </source>
</evidence>
<dbReference type="STRING" id="280871.TL10_21010"/>
<dbReference type="GO" id="GO:0046933">
    <property type="term" value="F:proton-transporting ATP synthase activity, rotational mechanism"/>
    <property type="evidence" value="ECO:0007669"/>
    <property type="project" value="UniProtKB-UniRule"/>
</dbReference>
<name>A0A0D1LG75_9MYCO</name>
<evidence type="ECO:0000256" key="3">
    <source>
        <dbReference type="ARBA" id="ARBA00010811"/>
    </source>
</evidence>
<keyword evidence="13 17" id="KW-0066">ATP synthesis</keyword>
<evidence type="ECO:0000256" key="1">
    <source>
        <dbReference type="ARBA" id="ARBA00004162"/>
    </source>
</evidence>
<evidence type="ECO:0000256" key="11">
    <source>
        <dbReference type="ARBA" id="ARBA00023136"/>
    </source>
</evidence>
<dbReference type="GO" id="GO:0005886">
    <property type="term" value="C:plasma membrane"/>
    <property type="evidence" value="ECO:0007669"/>
    <property type="project" value="UniProtKB-SubCell"/>
</dbReference>
<comment type="function">
    <text evidence="15 17">F(1)F(0) ATP synthase produces ATP from ADP in the presence of a proton or sodium gradient. F-type ATPases consist of two structural domains, F(1) containing the extramembraneous catalytic core and F(0) containing the membrane proton channel, linked together by a central stalk and a peripheral stalk. During catalysis, ATP synthesis in the catalytic domain of F(1) is coupled via a rotary mechanism of the central stalk subunits to proton translocation.</text>
</comment>
<sequence>MEIFIGQLIGFAVIVAIIWKYVVPPVKGLMAKQQEAVRVALAESAEAAKKLADADEMHAKALADAKAESGKVTDEARHDSRRIVEQLSEQAGVDAERIKAQGVQHVELMRQGVIRELRQGLGAESVAKADELVRQFVAEPAAQAGTVDRFLADLEQMAPSSAEVGTHAEVKLRAASRESLTALVGKFDATANGLDAAALTALADDLAAVARLLLTEVNLDRHLAEPADDPAPKVALLDAVLSGKIGAPALELLRSAVSSRWSEQSDLVDAVEHIARLALIKRADVSGEVAEVEDQLFRFSRVLDAQPRLSTLLGDYGTPVDGRVALLDKVLTGANGSVNSSVKALLTQTVSLLRGERADEAVLDLAELAVARRGEVVAHVEAAAALSDAQRTRLTSVLTRIYGHPVSVQLHVDPSLLGGLTITVGDEVIDGSISSRLAAASNRLPD</sequence>
<evidence type="ECO:0000256" key="7">
    <source>
        <dbReference type="ARBA" id="ARBA00022692"/>
    </source>
</evidence>
<dbReference type="Pfam" id="PF00213">
    <property type="entry name" value="OSCP"/>
    <property type="match status" value="1"/>
</dbReference>